<dbReference type="KEGG" id="pvw:HU752_015600"/>
<dbReference type="Proteomes" id="UP000634530">
    <property type="component" value="Chromosome"/>
</dbReference>
<feature type="compositionally biased region" description="Low complexity" evidence="1">
    <location>
        <begin position="74"/>
        <end position="93"/>
    </location>
</feature>
<protein>
    <submittedName>
        <fullName evidence="2">Type III secretion system HrpP C-terminal domain-containing protein</fullName>
    </submittedName>
</protein>
<sequence length="183" mass="20641">MTPRHPLLKPASRPAEPPRLRQEPPSATWSVRQERTRDLRSEVRDESECFEQLLASPQGLGQGAVVDVSDDRGQQSSSQEQEHASASQPPDSQAATLWQALLDRLEEHLEERHEGPLEVQLELPNLGPVAVRVQSRGHNLDIALRFARDAAWQYCSTQRQASADWLARQLGRPVQVTLQREVH</sequence>
<dbReference type="InterPro" id="IPR049757">
    <property type="entry name" value="T3SS_HrpP-like_C"/>
</dbReference>
<dbReference type="EMBL" id="CP077093">
    <property type="protein sequence ID" value="QXI31263.1"/>
    <property type="molecule type" value="Genomic_DNA"/>
</dbReference>
<name>A0A9E6PRI9_9PSED</name>
<reference evidence="2 3" key="2">
    <citation type="journal article" date="2021" name="Microorganisms">
        <title>The Ever-Expanding Pseudomonas Genus: Description of 43 New Species and Partition of the Pseudomonas putida Group.</title>
        <authorList>
            <person name="Girard L."/>
            <person name="Lood C."/>
            <person name="Hofte M."/>
            <person name="Vandamme P."/>
            <person name="Rokni-Zadeh H."/>
            <person name="van Noort V."/>
            <person name="Lavigne R."/>
            <person name="De Mot R."/>
        </authorList>
    </citation>
    <scope>NUCLEOTIDE SEQUENCE [LARGE SCALE GENOMIC DNA]</scope>
    <source>
        <strain evidence="2 3">RW8P3</strain>
    </source>
</reference>
<reference evidence="2 3" key="1">
    <citation type="journal article" date="2020" name="Microorganisms">
        <title>Reliable Identification of Environmental Pseudomonas Isolates Using the rpoD Gene.</title>
        <authorList>
            <consortium name="The Broad Institute Genome Sequencing Platform"/>
            <person name="Girard L."/>
            <person name="Lood C."/>
            <person name="Rokni-Zadeh H."/>
            <person name="van Noort V."/>
            <person name="Lavigne R."/>
            <person name="De Mot R."/>
        </authorList>
    </citation>
    <scope>NUCLEOTIDE SEQUENCE [LARGE SCALE GENOMIC DNA]</scope>
    <source>
        <strain evidence="2 3">RW8P3</strain>
    </source>
</reference>
<dbReference type="RefSeq" id="WP_186676803.1">
    <property type="nucleotide sequence ID" value="NZ_CP077093.1"/>
</dbReference>
<accession>A0A9E6PRI9</accession>
<gene>
    <name evidence="2" type="ORF">HU752_015600</name>
</gene>
<evidence type="ECO:0000313" key="2">
    <source>
        <dbReference type="EMBL" id="QXI31263.1"/>
    </source>
</evidence>
<proteinExistence type="predicted"/>
<organism evidence="2 3">
    <name type="scientific">Pseudomonas vanderleydeniana</name>
    <dbReference type="NCBI Taxonomy" id="2745495"/>
    <lineage>
        <taxon>Bacteria</taxon>
        <taxon>Pseudomonadati</taxon>
        <taxon>Pseudomonadota</taxon>
        <taxon>Gammaproteobacteria</taxon>
        <taxon>Pseudomonadales</taxon>
        <taxon>Pseudomonadaceae</taxon>
        <taxon>Pseudomonas</taxon>
    </lineage>
</organism>
<keyword evidence="3" id="KW-1185">Reference proteome</keyword>
<evidence type="ECO:0000313" key="3">
    <source>
        <dbReference type="Proteomes" id="UP000634530"/>
    </source>
</evidence>
<evidence type="ECO:0000256" key="1">
    <source>
        <dbReference type="SAM" id="MobiDB-lite"/>
    </source>
</evidence>
<feature type="compositionally biased region" description="Basic and acidic residues" evidence="1">
    <location>
        <begin position="32"/>
        <end position="47"/>
    </location>
</feature>
<dbReference type="CDD" id="cd17468">
    <property type="entry name" value="T3SS_HrpP_C"/>
    <property type="match status" value="1"/>
</dbReference>
<dbReference type="AlphaFoldDB" id="A0A9E6PRI9"/>
<feature type="region of interest" description="Disordered" evidence="1">
    <location>
        <begin position="1"/>
        <end position="93"/>
    </location>
</feature>